<evidence type="ECO:0000256" key="1">
    <source>
        <dbReference type="SAM" id="Coils"/>
    </source>
</evidence>
<keyword evidence="7" id="KW-1185">Reference proteome</keyword>
<dbReference type="AlphaFoldDB" id="R7VC79"/>
<dbReference type="OrthoDB" id="6157012at2759"/>
<dbReference type="EMBL" id="KB295343">
    <property type="protein sequence ID" value="ELU13285.1"/>
    <property type="molecule type" value="Genomic_DNA"/>
</dbReference>
<accession>R7VC79</accession>
<reference evidence="5 7" key="2">
    <citation type="journal article" date="2013" name="Nature">
        <title>Insights into bilaterian evolution from three spiralian genomes.</title>
        <authorList>
            <person name="Simakov O."/>
            <person name="Marletaz F."/>
            <person name="Cho S.J."/>
            <person name="Edsinger-Gonzales E."/>
            <person name="Havlak P."/>
            <person name="Hellsten U."/>
            <person name="Kuo D.H."/>
            <person name="Larsson T."/>
            <person name="Lv J."/>
            <person name="Arendt D."/>
            <person name="Savage R."/>
            <person name="Osoegawa K."/>
            <person name="de Jong P."/>
            <person name="Grimwood J."/>
            <person name="Chapman J.A."/>
            <person name="Shapiro H."/>
            <person name="Aerts A."/>
            <person name="Otillar R.P."/>
            <person name="Terry A.Y."/>
            <person name="Boore J.L."/>
            <person name="Grigoriev I.V."/>
            <person name="Lindberg D.R."/>
            <person name="Seaver E.C."/>
            <person name="Weisblat D.A."/>
            <person name="Putnam N.H."/>
            <person name="Rokhsar D.S."/>
        </authorList>
    </citation>
    <scope>NUCLEOTIDE SEQUENCE</scope>
    <source>
        <strain evidence="5 7">I ESC-2004</strain>
    </source>
</reference>
<keyword evidence="3" id="KW-0812">Transmembrane</keyword>
<evidence type="ECO:0000256" key="2">
    <source>
        <dbReference type="SAM" id="MobiDB-lite"/>
    </source>
</evidence>
<evidence type="ECO:0000313" key="5">
    <source>
        <dbReference type="EMBL" id="ELU13285.1"/>
    </source>
</evidence>
<reference evidence="7" key="1">
    <citation type="submission" date="2012-12" db="EMBL/GenBank/DDBJ databases">
        <authorList>
            <person name="Hellsten U."/>
            <person name="Grimwood J."/>
            <person name="Chapman J.A."/>
            <person name="Shapiro H."/>
            <person name="Aerts A."/>
            <person name="Otillar R.P."/>
            <person name="Terry A.Y."/>
            <person name="Boore J.L."/>
            <person name="Simakov O."/>
            <person name="Marletaz F."/>
            <person name="Cho S.-J."/>
            <person name="Edsinger-Gonzales E."/>
            <person name="Havlak P."/>
            <person name="Kuo D.-H."/>
            <person name="Larsson T."/>
            <person name="Lv J."/>
            <person name="Arendt D."/>
            <person name="Savage R."/>
            <person name="Osoegawa K."/>
            <person name="de Jong P."/>
            <person name="Lindberg D.R."/>
            <person name="Seaver E.C."/>
            <person name="Weisblat D.A."/>
            <person name="Putnam N.H."/>
            <person name="Grigoriev I.V."/>
            <person name="Rokhsar D.S."/>
        </authorList>
    </citation>
    <scope>NUCLEOTIDE SEQUENCE</scope>
    <source>
        <strain evidence="7">I ESC-2004</strain>
    </source>
</reference>
<name>R7VC79_CAPTE</name>
<protein>
    <submittedName>
        <fullName evidence="5 6">Uncharacterized protein</fullName>
    </submittedName>
</protein>
<keyword evidence="1" id="KW-0175">Coiled coil</keyword>
<proteinExistence type="predicted"/>
<evidence type="ECO:0000313" key="7">
    <source>
        <dbReference type="Proteomes" id="UP000014760"/>
    </source>
</evidence>
<keyword evidence="3" id="KW-1133">Transmembrane helix</keyword>
<evidence type="ECO:0000313" key="6">
    <source>
        <dbReference type="EnsemblMetazoa" id="CapteP217913"/>
    </source>
</evidence>
<feature type="transmembrane region" description="Helical" evidence="3">
    <location>
        <begin position="54"/>
        <end position="77"/>
    </location>
</feature>
<feature type="region of interest" description="Disordered" evidence="2">
    <location>
        <begin position="152"/>
        <end position="213"/>
    </location>
</feature>
<organism evidence="5">
    <name type="scientific">Capitella teleta</name>
    <name type="common">Polychaete worm</name>
    <dbReference type="NCBI Taxonomy" id="283909"/>
    <lineage>
        <taxon>Eukaryota</taxon>
        <taxon>Metazoa</taxon>
        <taxon>Spiralia</taxon>
        <taxon>Lophotrochozoa</taxon>
        <taxon>Annelida</taxon>
        <taxon>Polychaeta</taxon>
        <taxon>Sedentaria</taxon>
        <taxon>Scolecida</taxon>
        <taxon>Capitellidae</taxon>
        <taxon>Capitella</taxon>
    </lineage>
</organism>
<keyword evidence="3" id="KW-0472">Membrane</keyword>
<feature type="chain" id="PRO_5008788882" evidence="4">
    <location>
        <begin position="18"/>
        <end position="286"/>
    </location>
</feature>
<dbReference type="HOGENOM" id="CLU_974012_0_0_1"/>
<feature type="coiled-coil region" evidence="1">
    <location>
        <begin position="112"/>
        <end position="149"/>
    </location>
</feature>
<dbReference type="EnsemblMetazoa" id="CapteT217913">
    <property type="protein sequence ID" value="CapteP217913"/>
    <property type="gene ID" value="CapteG217913"/>
</dbReference>
<evidence type="ECO:0000256" key="4">
    <source>
        <dbReference type="SAM" id="SignalP"/>
    </source>
</evidence>
<gene>
    <name evidence="5" type="ORF">CAPTEDRAFT_217913</name>
</gene>
<evidence type="ECO:0000256" key="3">
    <source>
        <dbReference type="SAM" id="Phobius"/>
    </source>
</evidence>
<keyword evidence="4" id="KW-0732">Signal</keyword>
<dbReference type="EMBL" id="AMQN01005177">
    <property type="status" value="NOT_ANNOTATED_CDS"/>
    <property type="molecule type" value="Genomic_DNA"/>
</dbReference>
<sequence>MIAPYVLVLWNADCVMAASLSSLCETLLNLTRTEIKEVNATAKALGLQEEDRHALLYIVVTLLFYSLGIIIGIITYLKREKREIEEERRYEEYINFRNDPDKNSRYFSVQRMVNHLNNVEAEAEKRRQLEEEEEEEEEEKRKKRSFISTLRRLSSGGDKPNKKRFSLIETSLFPSKSSSKGSPRDEKRRWSLKPMTKINVDVKGPSKRSLPSPKEEIEIEEEALECDIVRVHVSPKDMMDGIAWPCMKTEAVNHCIWQQAFGTRRTGFVDRLALRPAASGDDLIKY</sequence>
<dbReference type="Proteomes" id="UP000014760">
    <property type="component" value="Unassembled WGS sequence"/>
</dbReference>
<reference evidence="6" key="3">
    <citation type="submission" date="2015-06" db="UniProtKB">
        <authorList>
            <consortium name="EnsemblMetazoa"/>
        </authorList>
    </citation>
    <scope>IDENTIFICATION</scope>
</reference>
<feature type="signal peptide" evidence="4">
    <location>
        <begin position="1"/>
        <end position="17"/>
    </location>
</feature>